<dbReference type="EMBL" id="MRZV01000408">
    <property type="protein sequence ID" value="PIK50683.1"/>
    <property type="molecule type" value="Genomic_DNA"/>
</dbReference>
<sequence length="213" mass="24334">MMSLLNVRKRLHSLEESTRQLAPVTDQPLSKIDEEVDVQDGEDVTHTQLCSDAVSFLQSGSETIEKRDLVINYVFNYCIKLGGSDDDITEILNALTGQSNELDGLMNNNDWPNWPGFGSNTTPVPVQTTVDYWQQLYDKLFENDDNTSTEMPSTTTDWWEEFFDELFNELDESETTTVTSTMTSAASSTYYFDVEAAFGEFWNMIEQEQEMMT</sequence>
<name>A0A2G8KRP5_STIJA</name>
<evidence type="ECO:0000313" key="2">
    <source>
        <dbReference type="Proteomes" id="UP000230750"/>
    </source>
</evidence>
<keyword evidence="2" id="KW-1185">Reference proteome</keyword>
<organism evidence="1 2">
    <name type="scientific">Stichopus japonicus</name>
    <name type="common">Sea cucumber</name>
    <dbReference type="NCBI Taxonomy" id="307972"/>
    <lineage>
        <taxon>Eukaryota</taxon>
        <taxon>Metazoa</taxon>
        <taxon>Echinodermata</taxon>
        <taxon>Eleutherozoa</taxon>
        <taxon>Echinozoa</taxon>
        <taxon>Holothuroidea</taxon>
        <taxon>Aspidochirotacea</taxon>
        <taxon>Aspidochirotida</taxon>
        <taxon>Stichopodidae</taxon>
        <taxon>Apostichopus</taxon>
    </lineage>
</organism>
<dbReference type="Proteomes" id="UP000230750">
    <property type="component" value="Unassembled WGS sequence"/>
</dbReference>
<gene>
    <name evidence="1" type="ORF">BSL78_12416</name>
</gene>
<evidence type="ECO:0000313" key="1">
    <source>
        <dbReference type="EMBL" id="PIK50683.1"/>
    </source>
</evidence>
<dbReference type="AlphaFoldDB" id="A0A2G8KRP5"/>
<protein>
    <submittedName>
        <fullName evidence="1">Uncharacterized protein</fullName>
    </submittedName>
</protein>
<accession>A0A2G8KRP5</accession>
<comment type="caution">
    <text evidence="1">The sequence shown here is derived from an EMBL/GenBank/DDBJ whole genome shotgun (WGS) entry which is preliminary data.</text>
</comment>
<dbReference type="OrthoDB" id="10625120at2759"/>
<reference evidence="1 2" key="1">
    <citation type="journal article" date="2017" name="PLoS Biol.">
        <title>The sea cucumber genome provides insights into morphological evolution and visceral regeneration.</title>
        <authorList>
            <person name="Zhang X."/>
            <person name="Sun L."/>
            <person name="Yuan J."/>
            <person name="Sun Y."/>
            <person name="Gao Y."/>
            <person name="Zhang L."/>
            <person name="Li S."/>
            <person name="Dai H."/>
            <person name="Hamel J.F."/>
            <person name="Liu C."/>
            <person name="Yu Y."/>
            <person name="Liu S."/>
            <person name="Lin W."/>
            <person name="Guo K."/>
            <person name="Jin S."/>
            <person name="Xu P."/>
            <person name="Storey K.B."/>
            <person name="Huan P."/>
            <person name="Zhang T."/>
            <person name="Zhou Y."/>
            <person name="Zhang J."/>
            <person name="Lin C."/>
            <person name="Li X."/>
            <person name="Xing L."/>
            <person name="Huo D."/>
            <person name="Sun M."/>
            <person name="Wang L."/>
            <person name="Mercier A."/>
            <person name="Li F."/>
            <person name="Yang H."/>
            <person name="Xiang J."/>
        </authorList>
    </citation>
    <scope>NUCLEOTIDE SEQUENCE [LARGE SCALE GENOMIC DNA]</scope>
    <source>
        <strain evidence="1">Shaxun</strain>
        <tissue evidence="1">Muscle</tissue>
    </source>
</reference>
<proteinExistence type="predicted"/>